<keyword evidence="2" id="KW-1185">Reference proteome</keyword>
<gene>
    <name evidence="1" type="ORF">GMST_14660</name>
</gene>
<comment type="caution">
    <text evidence="1">The sequence shown here is derived from an EMBL/GenBank/DDBJ whole genome shotgun (WGS) entry which is preliminary data.</text>
</comment>
<proteinExistence type="predicted"/>
<evidence type="ECO:0000313" key="2">
    <source>
        <dbReference type="Proteomes" id="UP000556026"/>
    </source>
</evidence>
<name>A0A6V8MGM8_9BACT</name>
<dbReference type="AlphaFoldDB" id="A0A6V8MGM8"/>
<reference evidence="2" key="1">
    <citation type="submission" date="2020-06" db="EMBL/GenBank/DDBJ databases">
        <title>Draft genomic sequence of Geomonas sp. Red330.</title>
        <authorList>
            <person name="Itoh H."/>
            <person name="Zhenxing X."/>
            <person name="Ushijima N."/>
            <person name="Masuda Y."/>
            <person name="Shiratori Y."/>
            <person name="Senoo K."/>
        </authorList>
    </citation>
    <scope>NUCLEOTIDE SEQUENCE [LARGE SCALE GENOMIC DNA]</scope>
    <source>
        <strain evidence="2">Red330</strain>
    </source>
</reference>
<protein>
    <submittedName>
        <fullName evidence="1">Uncharacterized protein</fullName>
    </submittedName>
</protein>
<sequence length="113" mass="12809">MSVYTEMPKDMEVVELILERVLQNTGALLEICVVKHGRQYEAAVFLEKKYKPGPPLPRPLETPAGQATHWMGVRPKVGLSEEETEAILYEVNGLNALHRIQMKDTWGHLLDTL</sequence>
<dbReference type="Proteomes" id="UP000556026">
    <property type="component" value="Unassembled WGS sequence"/>
</dbReference>
<organism evidence="1 2">
    <name type="scientific">Geomonas silvestris</name>
    <dbReference type="NCBI Taxonomy" id="2740184"/>
    <lineage>
        <taxon>Bacteria</taxon>
        <taxon>Pseudomonadati</taxon>
        <taxon>Thermodesulfobacteriota</taxon>
        <taxon>Desulfuromonadia</taxon>
        <taxon>Geobacterales</taxon>
        <taxon>Geobacteraceae</taxon>
        <taxon>Geomonas</taxon>
    </lineage>
</organism>
<accession>A0A6V8MGM8</accession>
<dbReference type="EMBL" id="BLXX01000003">
    <property type="protein sequence ID" value="GFO59141.1"/>
    <property type="molecule type" value="Genomic_DNA"/>
</dbReference>
<dbReference type="RefSeq" id="WP_183353975.1">
    <property type="nucleotide sequence ID" value="NZ_BLXX01000003.1"/>
</dbReference>
<evidence type="ECO:0000313" key="1">
    <source>
        <dbReference type="EMBL" id="GFO59141.1"/>
    </source>
</evidence>